<evidence type="ECO:0000256" key="1">
    <source>
        <dbReference type="ARBA" id="ARBA00023002"/>
    </source>
</evidence>
<dbReference type="EMBL" id="JASJUT010000005">
    <property type="protein sequence ID" value="MDK2596168.1"/>
    <property type="molecule type" value="Genomic_DNA"/>
</dbReference>
<dbReference type="InterPro" id="IPR036188">
    <property type="entry name" value="FAD/NAD-bd_sf"/>
</dbReference>
<dbReference type="Proteomes" id="UP001231915">
    <property type="component" value="Unassembled WGS sequence"/>
</dbReference>
<dbReference type="PANTHER" id="PTHR43539:SF78">
    <property type="entry name" value="FLAVIN-CONTAINING MONOOXYGENASE"/>
    <property type="match status" value="1"/>
</dbReference>
<gene>
    <name evidence="2" type="ORF">QNM18_13990</name>
</gene>
<dbReference type="PRINTS" id="PR00411">
    <property type="entry name" value="PNDRDTASEI"/>
</dbReference>
<evidence type="ECO:0000313" key="3">
    <source>
        <dbReference type="Proteomes" id="UP001231915"/>
    </source>
</evidence>
<keyword evidence="3" id="KW-1185">Reference proteome</keyword>
<comment type="caution">
    <text evidence="2">The sequence shown here is derived from an EMBL/GenBank/DDBJ whole genome shotgun (WGS) entry which is preliminary data.</text>
</comment>
<dbReference type="Gene3D" id="3.50.50.60">
    <property type="entry name" value="FAD/NAD(P)-binding domain"/>
    <property type="match status" value="1"/>
</dbReference>
<dbReference type="Pfam" id="PF13738">
    <property type="entry name" value="Pyr_redox_3"/>
    <property type="match status" value="1"/>
</dbReference>
<reference evidence="2 3" key="1">
    <citation type="submission" date="2023-05" db="EMBL/GenBank/DDBJ databases">
        <title>Pseudoalteromonas ardens sp. nov., Pseudoalteromonas obscura sp. nov., and Pseudoalteromonas umbrosa sp. nov., isolated from the coral Montipora capitata.</title>
        <authorList>
            <person name="Thomas E.M."/>
            <person name="Smith E.M."/>
            <person name="Papke E."/>
            <person name="Shlafstein M.D."/>
            <person name="Oline D.K."/>
            <person name="Videau P."/>
            <person name="Saw J.H."/>
            <person name="Strangman W.K."/>
            <person name="Ushijima B."/>
        </authorList>
    </citation>
    <scope>NUCLEOTIDE SEQUENCE [LARGE SCALE GENOMIC DNA]</scope>
    <source>
        <strain evidence="2 3">P94</strain>
    </source>
</reference>
<dbReference type="RefSeq" id="WP_284137581.1">
    <property type="nucleotide sequence ID" value="NZ_JASJUT010000005.1"/>
</dbReference>
<dbReference type="SUPFAM" id="SSF51905">
    <property type="entry name" value="FAD/NAD(P)-binding domain"/>
    <property type="match status" value="1"/>
</dbReference>
<organism evidence="2 3">
    <name type="scientific">Pseudoalteromonas obscura</name>
    <dbReference type="NCBI Taxonomy" id="3048491"/>
    <lineage>
        <taxon>Bacteria</taxon>
        <taxon>Pseudomonadati</taxon>
        <taxon>Pseudomonadota</taxon>
        <taxon>Gammaproteobacteria</taxon>
        <taxon>Alteromonadales</taxon>
        <taxon>Pseudoalteromonadaceae</taxon>
        <taxon>Pseudoalteromonas</taxon>
    </lineage>
</organism>
<dbReference type="PRINTS" id="PR00368">
    <property type="entry name" value="FADPNR"/>
</dbReference>
<keyword evidence="1" id="KW-0560">Oxidoreductase</keyword>
<dbReference type="PANTHER" id="PTHR43539">
    <property type="entry name" value="FLAVIN-BINDING MONOOXYGENASE-LIKE PROTEIN (AFU_ORTHOLOGUE AFUA_4G09220)"/>
    <property type="match status" value="1"/>
</dbReference>
<name>A0ABT7EMC4_9GAMM</name>
<dbReference type="InterPro" id="IPR050982">
    <property type="entry name" value="Auxin_biosynth/cation_transpt"/>
</dbReference>
<accession>A0ABT7EMC4</accession>
<protein>
    <submittedName>
        <fullName evidence="2">NAD(P)-binding domain-containing protein</fullName>
    </submittedName>
</protein>
<evidence type="ECO:0000313" key="2">
    <source>
        <dbReference type="EMBL" id="MDK2596168.1"/>
    </source>
</evidence>
<sequence>MNQNEISSAVVIGAGPVGLSAAAHLLARNIQPIVIEKGSAVGSAISQWGHIRVFSPWKYVIDQQLRVILENNGWQAPDPEGLPTGHDIVEQYLQPAASTPELASAIKLQTEVIAVSKHTHAKSFSKERDQALFTVHIKHSDGTTEVILTQAVIDASGTWSNPNPIGLDGLPVPGEIINKDAIWYGLPDVVGRNKVDYAGKRVLVLGGGHSAINIILELLKLQKRYPETQAVWGLRTNHLEKLLGGGINDELPARQELGSAAKSAVDNGQLDLLAPFAIEKITHTSSGLAISATVAGQVQFIEVDRIVVAAGFRPDLSILRELRLDLDSIVEAPAALAPLIDPNLHSCGTVPPHGYRELAHPDKHFFIVGMKAYGRAPTFLMLTGYEQVRSIAAKLAGDEEAATRVELVLPKTGVCSSESNELDCCHSNTISNEASCCG</sequence>
<proteinExistence type="predicted"/>